<dbReference type="PANTHER" id="PTHR43381">
    <property type="entry name" value="TRANSLATION INITIATION FACTOR IF-2-RELATED"/>
    <property type="match status" value="1"/>
</dbReference>
<dbReference type="InterPro" id="IPR000795">
    <property type="entry name" value="T_Tr_GTP-bd_dom"/>
</dbReference>
<evidence type="ECO:0000313" key="8">
    <source>
        <dbReference type="Proteomes" id="UP000231252"/>
    </source>
</evidence>
<dbReference type="SUPFAM" id="SSF50447">
    <property type="entry name" value="Translation proteins"/>
    <property type="match status" value="2"/>
</dbReference>
<dbReference type="EMBL" id="PEYU01000030">
    <property type="protein sequence ID" value="PIS22480.1"/>
    <property type="molecule type" value="Genomic_DNA"/>
</dbReference>
<comment type="caution">
    <text evidence="7">The sequence shown here is derived from an EMBL/GenBank/DDBJ whole genome shotgun (WGS) entry which is preliminary data.</text>
</comment>
<dbReference type="GO" id="GO:0005525">
    <property type="term" value="F:GTP binding"/>
    <property type="evidence" value="ECO:0007669"/>
    <property type="project" value="UniProtKB-KW"/>
</dbReference>
<comment type="similarity">
    <text evidence="1">Belongs to the TRAFAC class translation factor GTPase superfamily. Classic translation factor GTPase family. IF-2 subfamily.</text>
</comment>
<dbReference type="InterPro" id="IPR027417">
    <property type="entry name" value="P-loop_NTPase"/>
</dbReference>
<dbReference type="PANTHER" id="PTHR43381:SF5">
    <property type="entry name" value="TR-TYPE G DOMAIN-CONTAINING PROTEIN"/>
    <property type="match status" value="1"/>
</dbReference>
<evidence type="ECO:0000256" key="1">
    <source>
        <dbReference type="ARBA" id="ARBA00007733"/>
    </source>
</evidence>
<dbReference type="InterPro" id="IPR009000">
    <property type="entry name" value="Transl_B-barrel_sf"/>
</dbReference>
<gene>
    <name evidence="7" type="ORF">COT50_01690</name>
</gene>
<evidence type="ECO:0000256" key="2">
    <source>
        <dbReference type="ARBA" id="ARBA00022540"/>
    </source>
</evidence>
<dbReference type="GO" id="GO:0003924">
    <property type="term" value="F:GTPase activity"/>
    <property type="evidence" value="ECO:0007669"/>
    <property type="project" value="InterPro"/>
</dbReference>
<dbReference type="Gene3D" id="2.40.30.10">
    <property type="entry name" value="Translation factors"/>
    <property type="match status" value="2"/>
</dbReference>
<evidence type="ECO:0000256" key="4">
    <source>
        <dbReference type="ARBA" id="ARBA00022917"/>
    </source>
</evidence>
<evidence type="ECO:0000313" key="7">
    <source>
        <dbReference type="EMBL" id="PIS22480.1"/>
    </source>
</evidence>
<organism evidence="7 8">
    <name type="scientific">candidate division WWE3 bacterium CG08_land_8_20_14_0_20_41_10</name>
    <dbReference type="NCBI Taxonomy" id="1975085"/>
    <lineage>
        <taxon>Bacteria</taxon>
        <taxon>Katanobacteria</taxon>
    </lineage>
</organism>
<dbReference type="GO" id="GO:0003743">
    <property type="term" value="F:translation initiation factor activity"/>
    <property type="evidence" value="ECO:0007669"/>
    <property type="project" value="UniProtKB-KW"/>
</dbReference>
<dbReference type="AlphaFoldDB" id="A0A2H0XC11"/>
<proteinExistence type="inferred from homology"/>
<evidence type="ECO:0000256" key="3">
    <source>
        <dbReference type="ARBA" id="ARBA00022741"/>
    </source>
</evidence>
<protein>
    <recommendedName>
        <fullName evidence="6">Tr-type G domain-containing protein</fullName>
    </recommendedName>
</protein>
<dbReference type="InterPro" id="IPR053905">
    <property type="entry name" value="EF-G-like_DII"/>
</dbReference>
<dbReference type="GO" id="GO:0005737">
    <property type="term" value="C:cytoplasm"/>
    <property type="evidence" value="ECO:0007669"/>
    <property type="project" value="TreeGrafter"/>
</dbReference>
<dbReference type="Pfam" id="PF22042">
    <property type="entry name" value="EF-G_D2"/>
    <property type="match status" value="1"/>
</dbReference>
<accession>A0A2H0XC11</accession>
<dbReference type="PROSITE" id="PS51722">
    <property type="entry name" value="G_TR_2"/>
    <property type="match status" value="1"/>
</dbReference>
<dbReference type="FunFam" id="3.40.50.300:FF:000019">
    <property type="entry name" value="Translation initiation factor IF-2"/>
    <property type="match status" value="1"/>
</dbReference>
<dbReference type="InterPro" id="IPR005225">
    <property type="entry name" value="Small_GTP-bd"/>
</dbReference>
<dbReference type="InterPro" id="IPR015760">
    <property type="entry name" value="TIF_IF2"/>
</dbReference>
<feature type="domain" description="Tr-type G" evidence="6">
    <location>
        <begin position="13"/>
        <end position="182"/>
    </location>
</feature>
<dbReference type="Gene3D" id="3.40.50.10050">
    <property type="entry name" value="Translation initiation factor IF- 2, domain 3"/>
    <property type="match status" value="1"/>
</dbReference>
<dbReference type="InterPro" id="IPR036925">
    <property type="entry name" value="TIF_IF2_dom3_sf"/>
</dbReference>
<keyword evidence="2" id="KW-0396">Initiation factor</keyword>
<evidence type="ECO:0000259" key="6">
    <source>
        <dbReference type="PROSITE" id="PS51722"/>
    </source>
</evidence>
<dbReference type="FunFam" id="3.40.50.10050:FF:000001">
    <property type="entry name" value="Translation initiation factor IF-2"/>
    <property type="match status" value="1"/>
</dbReference>
<dbReference type="Pfam" id="PF11987">
    <property type="entry name" value="IF-2"/>
    <property type="match status" value="1"/>
</dbReference>
<dbReference type="InterPro" id="IPR023115">
    <property type="entry name" value="TIF_IF2_dom3"/>
</dbReference>
<keyword evidence="5" id="KW-0342">GTP-binding</keyword>
<dbReference type="Proteomes" id="UP000231252">
    <property type="component" value="Unassembled WGS sequence"/>
</dbReference>
<dbReference type="NCBIfam" id="TIGR00231">
    <property type="entry name" value="small_GTP"/>
    <property type="match status" value="1"/>
</dbReference>
<dbReference type="CDD" id="cd01887">
    <property type="entry name" value="IF2_eIF5B"/>
    <property type="match status" value="1"/>
</dbReference>
<name>A0A2H0XC11_UNCKA</name>
<keyword evidence="3" id="KW-0547">Nucleotide-binding</keyword>
<evidence type="ECO:0000256" key="5">
    <source>
        <dbReference type="ARBA" id="ARBA00023134"/>
    </source>
</evidence>
<sequence length="496" mass="52731">MEAKNVSTSKYITRPPIVSVMGHVDHGKTSLLDAIRKTNVAGKEYAGITQHIGAYQVTYNGTLLTFIDTPGHAAFSAMRARGGKVADIVVLVVAGTEGVMPQTKEAIFHAKAGGAKIIVAINKSDLEGFDAQKTKQQLAQENVLAEDWGGDVICTECSAKSGVNLDCLLDSIVTLAQMLDLKADPAGEIEALIIESRLDSKRGAVVTAVIKDGTLKVGQEISAGKKYAKVRSITDFTGKPLKEATPGTPVEILGFKDTPSVGDTIVQKGSVLESLTENENRVEIVGKNTKKKVSVILRSDTLGTLEAVKASLAKMAVESPVANFSLEFLFTGTGDVAHGDVLLASSAGGVVIGFGVRATASVLDLAENHGVKVEMFQTIYELIDFMENLLSGAASIEEAKVKGRAEILKLFKLESGNIILGCKIIAGILKEDSKIAIYDKNPNDLKKEDLPMYVGSIKKIKEGKEDAPLAGKGKECGLLLKPQFANAQPGYYIEVK</sequence>
<dbReference type="SUPFAM" id="SSF52156">
    <property type="entry name" value="Initiation factor IF2/eIF5b, domain 3"/>
    <property type="match status" value="1"/>
</dbReference>
<dbReference type="Gene3D" id="3.40.50.300">
    <property type="entry name" value="P-loop containing nucleotide triphosphate hydrolases"/>
    <property type="match status" value="1"/>
</dbReference>
<reference evidence="8" key="1">
    <citation type="submission" date="2017-09" db="EMBL/GenBank/DDBJ databases">
        <title>Depth-based differentiation of microbial function through sediment-hosted aquifers and enrichment of novel symbionts in the deep terrestrial subsurface.</title>
        <authorList>
            <person name="Probst A.J."/>
            <person name="Ladd B."/>
            <person name="Jarett J.K."/>
            <person name="Geller-Mcgrath D.E."/>
            <person name="Sieber C.M.K."/>
            <person name="Emerson J.B."/>
            <person name="Anantharaman K."/>
            <person name="Thomas B.C."/>
            <person name="Malmstrom R."/>
            <person name="Stieglmeier M."/>
            <person name="Klingl A."/>
            <person name="Woyke T."/>
            <person name="Ryan C.M."/>
            <person name="Banfield J.F."/>
        </authorList>
    </citation>
    <scope>NUCLEOTIDE SEQUENCE [LARGE SCALE GENOMIC DNA]</scope>
</reference>
<dbReference type="Pfam" id="PF00009">
    <property type="entry name" value="GTP_EFTU"/>
    <property type="match status" value="1"/>
</dbReference>
<dbReference type="SUPFAM" id="SSF52540">
    <property type="entry name" value="P-loop containing nucleoside triphosphate hydrolases"/>
    <property type="match status" value="1"/>
</dbReference>
<keyword evidence="4" id="KW-0648">Protein biosynthesis</keyword>